<comment type="pathway">
    <text evidence="2">Cofactor biosynthesis; riboflavin biosynthesis.</text>
</comment>
<evidence type="ECO:0000313" key="16">
    <source>
        <dbReference type="Proteomes" id="UP001148299"/>
    </source>
</evidence>
<feature type="domain" description="Bacterial bifunctional deaminase-reductase C-terminal" evidence="14">
    <location>
        <begin position="33"/>
        <end position="268"/>
    </location>
</feature>
<evidence type="ECO:0000256" key="2">
    <source>
        <dbReference type="ARBA" id="ARBA00005104"/>
    </source>
</evidence>
<keyword evidence="8" id="KW-0560">Oxidoreductase</keyword>
<dbReference type="SUPFAM" id="SSF53597">
    <property type="entry name" value="Dihydrofolate reductase-like"/>
    <property type="match status" value="1"/>
</dbReference>
<dbReference type="InterPro" id="IPR002734">
    <property type="entry name" value="RibDG_C"/>
</dbReference>
<dbReference type="Proteomes" id="UP001148299">
    <property type="component" value="Unassembled WGS sequence"/>
</dbReference>
<dbReference type="GO" id="GO:0008703">
    <property type="term" value="F:5-amino-6-(5-phosphoribosylamino)uracil reductase activity"/>
    <property type="evidence" value="ECO:0007669"/>
    <property type="project" value="InterPro"/>
</dbReference>
<evidence type="ECO:0000256" key="10">
    <source>
        <dbReference type="ARBA" id="ARBA00031630"/>
    </source>
</evidence>
<comment type="catalytic activity">
    <reaction evidence="11">
        <text>2,5-diamino-6-(1-D-ribitylamino)pyrimidin-4(3H)-one 5'-phosphate + NAD(+) = 2,5-diamino-6-(1-D-ribosylamino)pyrimidin-4(3H)-one 5'-phosphate + NADH + H(+)</text>
        <dbReference type="Rhea" id="RHEA:27274"/>
        <dbReference type="ChEBI" id="CHEBI:15378"/>
        <dbReference type="ChEBI" id="CHEBI:57540"/>
        <dbReference type="ChEBI" id="CHEBI:57945"/>
        <dbReference type="ChEBI" id="CHEBI:58890"/>
        <dbReference type="ChEBI" id="CHEBI:59545"/>
        <dbReference type="EC" id="1.1.1.302"/>
    </reaction>
</comment>
<evidence type="ECO:0000256" key="6">
    <source>
        <dbReference type="ARBA" id="ARBA00022619"/>
    </source>
</evidence>
<evidence type="ECO:0000259" key="14">
    <source>
        <dbReference type="Pfam" id="PF01872"/>
    </source>
</evidence>
<dbReference type="EC" id="1.1.1.302" evidence="4"/>
<comment type="function">
    <text evidence="1">Catalyzes an early step in riboflavin biosynthesis, the NADPH-dependent reduction of the ribose side chain of 2,5-diamino-6-ribosylamino-4(3H)-pyrimidinone 5'-phosphate, yielding 2,5-diamino-6-ribitylamino-4(3H)-pyrimidinone 5'-phosphate.</text>
</comment>
<name>A0A9W9V1J0_PENBR</name>
<comment type="catalytic activity">
    <reaction evidence="12">
        <text>2,5-diamino-6-(1-D-ribitylamino)pyrimidin-4(3H)-one 5'-phosphate + NADP(+) = 2,5-diamino-6-(1-D-ribosylamino)pyrimidin-4(3H)-one 5'-phosphate + NADPH + H(+)</text>
        <dbReference type="Rhea" id="RHEA:27278"/>
        <dbReference type="ChEBI" id="CHEBI:15378"/>
        <dbReference type="ChEBI" id="CHEBI:57783"/>
        <dbReference type="ChEBI" id="CHEBI:58349"/>
        <dbReference type="ChEBI" id="CHEBI:58890"/>
        <dbReference type="ChEBI" id="CHEBI:59545"/>
        <dbReference type="EC" id="1.1.1.302"/>
    </reaction>
</comment>
<protein>
    <recommendedName>
        <fullName evidence="5">2,5-diamino-6-ribosylamino-4(3H)-pyrimidinone 5'-phosphate reductase</fullName>
        <ecNumber evidence="4">1.1.1.302</ecNumber>
    </recommendedName>
    <alternativeName>
        <fullName evidence="10">2,5-diamino-6-(5-phospho-D-ribosylamino)pyrimidin-4(3H)-one reductase</fullName>
    </alternativeName>
    <alternativeName>
        <fullName evidence="9">2,5-diamino-6-ribitylamino-4(3H)-pyrimidinone 5'-phosphate synthase</fullName>
    </alternativeName>
</protein>
<evidence type="ECO:0000256" key="4">
    <source>
        <dbReference type="ARBA" id="ARBA00012851"/>
    </source>
</evidence>
<evidence type="ECO:0000256" key="1">
    <source>
        <dbReference type="ARBA" id="ARBA00003555"/>
    </source>
</evidence>
<gene>
    <name evidence="15" type="ORF">N7541_003600</name>
</gene>
<dbReference type="PANTHER" id="PTHR38011">
    <property type="entry name" value="DIHYDROFOLATE REDUCTASE FAMILY PROTEIN (AFU_ORTHOLOGUE AFUA_8G06820)"/>
    <property type="match status" value="1"/>
</dbReference>
<reference evidence="15" key="2">
    <citation type="journal article" date="2023" name="IMA Fungus">
        <title>Comparative genomic study of the Penicillium genus elucidates a diverse pangenome and 15 lateral gene transfer events.</title>
        <authorList>
            <person name="Petersen C."/>
            <person name="Sorensen T."/>
            <person name="Nielsen M.R."/>
            <person name="Sondergaard T.E."/>
            <person name="Sorensen J.L."/>
            <person name="Fitzpatrick D.A."/>
            <person name="Frisvad J.C."/>
            <person name="Nielsen K.L."/>
        </authorList>
    </citation>
    <scope>NUCLEOTIDE SEQUENCE</scope>
    <source>
        <strain evidence="15">IBT 35675</strain>
    </source>
</reference>
<evidence type="ECO:0000256" key="7">
    <source>
        <dbReference type="ARBA" id="ARBA00022857"/>
    </source>
</evidence>
<organism evidence="15 16">
    <name type="scientific">Penicillium brevicompactum</name>
    <dbReference type="NCBI Taxonomy" id="5074"/>
    <lineage>
        <taxon>Eukaryota</taxon>
        <taxon>Fungi</taxon>
        <taxon>Dikarya</taxon>
        <taxon>Ascomycota</taxon>
        <taxon>Pezizomycotina</taxon>
        <taxon>Eurotiomycetes</taxon>
        <taxon>Eurotiomycetidae</taxon>
        <taxon>Eurotiales</taxon>
        <taxon>Aspergillaceae</taxon>
        <taxon>Penicillium</taxon>
    </lineage>
</organism>
<evidence type="ECO:0000256" key="12">
    <source>
        <dbReference type="ARBA" id="ARBA00049020"/>
    </source>
</evidence>
<dbReference type="InterPro" id="IPR050765">
    <property type="entry name" value="Riboflavin_Biosynth_HTPR"/>
</dbReference>
<accession>A0A9W9V1J0</accession>
<proteinExistence type="inferred from homology"/>
<feature type="region of interest" description="Disordered" evidence="13">
    <location>
        <begin position="1"/>
        <end position="22"/>
    </location>
</feature>
<keyword evidence="7" id="KW-0521">NADP</keyword>
<evidence type="ECO:0000256" key="3">
    <source>
        <dbReference type="ARBA" id="ARBA00009723"/>
    </source>
</evidence>
<dbReference type="Gene3D" id="3.40.430.10">
    <property type="entry name" value="Dihydrofolate Reductase, subunit A"/>
    <property type="match status" value="1"/>
</dbReference>
<dbReference type="GO" id="GO:0009231">
    <property type="term" value="P:riboflavin biosynthetic process"/>
    <property type="evidence" value="ECO:0007669"/>
    <property type="project" value="UniProtKB-KW"/>
</dbReference>
<keyword evidence="6" id="KW-0686">Riboflavin biosynthesis</keyword>
<dbReference type="InterPro" id="IPR024072">
    <property type="entry name" value="DHFR-like_dom_sf"/>
</dbReference>
<evidence type="ECO:0000256" key="8">
    <source>
        <dbReference type="ARBA" id="ARBA00023002"/>
    </source>
</evidence>
<comment type="caution">
    <text evidence="15">The sequence shown here is derived from an EMBL/GenBank/DDBJ whole genome shotgun (WGS) entry which is preliminary data.</text>
</comment>
<evidence type="ECO:0000256" key="5">
    <source>
        <dbReference type="ARBA" id="ARBA00015035"/>
    </source>
</evidence>
<dbReference type="AlphaFoldDB" id="A0A9W9V1J0"/>
<sequence>MSRDALEFSQSDRGFLEPHLPPQAVSAPASDLPFTTLTFATSLDSSLALSPGARTVLSGPQSKAMTHYLRSRHDGILIGVGTAVADDPGLNCRIAGVGGYGQEGLSGQPRPVVIDPTGRWEFSEDSKLFQLCREGRGLAPWIITAVENPSSQKQALLDKYGGRFMTSKMLRTHTGGHQVDWRTLFETLKSNGLESVMVEGGGQIINSLLSPQYMPLLDSVIVTIAPTWLGQGGVVVSPARRFDEGGNAMSAARLKNVKWYPFGEDVVLCGQVIVADAQKA</sequence>
<dbReference type="Pfam" id="PF01872">
    <property type="entry name" value="RibD_C"/>
    <property type="match status" value="1"/>
</dbReference>
<evidence type="ECO:0000256" key="11">
    <source>
        <dbReference type="ARBA" id="ARBA00047550"/>
    </source>
</evidence>
<dbReference type="EMBL" id="JAPZBR010000002">
    <property type="protein sequence ID" value="KAJ5362756.1"/>
    <property type="molecule type" value="Genomic_DNA"/>
</dbReference>
<keyword evidence="16" id="KW-1185">Reference proteome</keyword>
<comment type="similarity">
    <text evidence="3">Belongs to the HTP reductase family.</text>
</comment>
<dbReference type="PANTHER" id="PTHR38011:SF7">
    <property type="entry name" value="2,5-DIAMINO-6-RIBOSYLAMINO-4(3H)-PYRIMIDINONE 5'-PHOSPHATE REDUCTASE"/>
    <property type="match status" value="1"/>
</dbReference>
<reference evidence="15" key="1">
    <citation type="submission" date="2022-12" db="EMBL/GenBank/DDBJ databases">
        <authorList>
            <person name="Petersen C."/>
        </authorList>
    </citation>
    <scope>NUCLEOTIDE SEQUENCE</scope>
    <source>
        <strain evidence="15">IBT 35675</strain>
    </source>
</reference>
<evidence type="ECO:0000256" key="9">
    <source>
        <dbReference type="ARBA" id="ARBA00030073"/>
    </source>
</evidence>
<evidence type="ECO:0000313" key="15">
    <source>
        <dbReference type="EMBL" id="KAJ5362756.1"/>
    </source>
</evidence>
<evidence type="ECO:0000256" key="13">
    <source>
        <dbReference type="SAM" id="MobiDB-lite"/>
    </source>
</evidence>